<reference evidence="3 4" key="1">
    <citation type="submission" date="2023-03" db="EMBL/GenBank/DDBJ databases">
        <title>Genome insight into feeding habits of ladybird beetles.</title>
        <authorList>
            <person name="Li H.-S."/>
            <person name="Huang Y.-H."/>
            <person name="Pang H."/>
        </authorList>
    </citation>
    <scope>NUCLEOTIDE SEQUENCE [LARGE SCALE GENOMIC DNA]</scope>
    <source>
        <strain evidence="3">SYSU_2023b</strain>
        <tissue evidence="3">Whole body</tissue>
    </source>
</reference>
<accession>A0AAW1V8B9</accession>
<comment type="caution">
    <text evidence="3">The sequence shown here is derived from an EMBL/GenBank/DDBJ whole genome shotgun (WGS) entry which is preliminary data.</text>
</comment>
<protein>
    <submittedName>
        <fullName evidence="3">Uncharacterized protein</fullName>
    </submittedName>
</protein>
<feature type="signal peptide" evidence="2">
    <location>
        <begin position="1"/>
        <end position="17"/>
    </location>
</feature>
<gene>
    <name evidence="3" type="ORF">WA026_000524</name>
</gene>
<keyword evidence="2" id="KW-0732">Signal</keyword>
<evidence type="ECO:0000313" key="3">
    <source>
        <dbReference type="EMBL" id="KAK9888260.1"/>
    </source>
</evidence>
<evidence type="ECO:0000256" key="1">
    <source>
        <dbReference type="SAM" id="MobiDB-lite"/>
    </source>
</evidence>
<sequence length="451" mass="52238">MNIALYLLCFSFGLVRSFILPNKNPLGLIDHVKEKNNRNTRVATPENAEQPIQDELYANFRGNQYSEINHEFSNNAREWIKQYGLEQESQIREANPTFHKHKLKHKIHSHIFPHKNVPTGHLFISTAIPSVYQHWQHSHEIPTLGYNDKKVHILNPSSGVGISGNWDYGSFKPGSHLQGSLQQDTNSFTDQNVHLNTHIINNQNTHLINQINHFGNGHRSNEFTNGLSGEEPHNFVIFNPHDNGFAPSENMRSTIYDSEMDTILNILDERSYHRGWSTENLQSRHEENYMDELENNNESVRESDDYNHICYEPEVIQKVSYDSRKSSQLNKDLKESDINLQSPNIIQIPYNINYQSYGWGRRRNERSSGDDNSTNTLNEMISPNTTFEEFITNLNVDKSDGNSSRNYSSQDFSNNPLPTNGFKDLDAMNDTFEEYRNMINNYRSGIKQKEN</sequence>
<dbReference type="AlphaFoldDB" id="A0AAW1V8B9"/>
<dbReference type="Proteomes" id="UP001431783">
    <property type="component" value="Unassembled WGS sequence"/>
</dbReference>
<feature type="chain" id="PRO_5043475202" evidence="2">
    <location>
        <begin position="18"/>
        <end position="451"/>
    </location>
</feature>
<organism evidence="3 4">
    <name type="scientific">Henosepilachna vigintioctopunctata</name>
    <dbReference type="NCBI Taxonomy" id="420089"/>
    <lineage>
        <taxon>Eukaryota</taxon>
        <taxon>Metazoa</taxon>
        <taxon>Ecdysozoa</taxon>
        <taxon>Arthropoda</taxon>
        <taxon>Hexapoda</taxon>
        <taxon>Insecta</taxon>
        <taxon>Pterygota</taxon>
        <taxon>Neoptera</taxon>
        <taxon>Endopterygota</taxon>
        <taxon>Coleoptera</taxon>
        <taxon>Polyphaga</taxon>
        <taxon>Cucujiformia</taxon>
        <taxon>Coccinelloidea</taxon>
        <taxon>Coccinellidae</taxon>
        <taxon>Epilachninae</taxon>
        <taxon>Epilachnini</taxon>
        <taxon>Henosepilachna</taxon>
    </lineage>
</organism>
<evidence type="ECO:0000256" key="2">
    <source>
        <dbReference type="SAM" id="SignalP"/>
    </source>
</evidence>
<feature type="compositionally biased region" description="Polar residues" evidence="1">
    <location>
        <begin position="397"/>
        <end position="418"/>
    </location>
</feature>
<feature type="region of interest" description="Disordered" evidence="1">
    <location>
        <begin position="397"/>
        <end position="421"/>
    </location>
</feature>
<name>A0AAW1V8B9_9CUCU</name>
<proteinExistence type="predicted"/>
<dbReference type="EMBL" id="JARQZJ010000121">
    <property type="protein sequence ID" value="KAK9888260.1"/>
    <property type="molecule type" value="Genomic_DNA"/>
</dbReference>
<evidence type="ECO:0000313" key="4">
    <source>
        <dbReference type="Proteomes" id="UP001431783"/>
    </source>
</evidence>
<keyword evidence="4" id="KW-1185">Reference proteome</keyword>